<evidence type="ECO:0000313" key="6">
    <source>
        <dbReference type="EMBL" id="MBW0532570.1"/>
    </source>
</evidence>
<dbReference type="SUPFAM" id="SSF53098">
    <property type="entry name" value="Ribonuclease H-like"/>
    <property type="match status" value="1"/>
</dbReference>
<dbReference type="InterPro" id="IPR001584">
    <property type="entry name" value="Integrase_cat-core"/>
</dbReference>
<evidence type="ECO:0000256" key="2">
    <source>
        <dbReference type="ARBA" id="ARBA00022884"/>
    </source>
</evidence>
<dbReference type="PROSITE" id="PS50994">
    <property type="entry name" value="INTEGRASE"/>
    <property type="match status" value="1"/>
</dbReference>
<evidence type="ECO:0000256" key="4">
    <source>
        <dbReference type="ARBA" id="ARBA00049244"/>
    </source>
</evidence>
<dbReference type="GO" id="GO:0005634">
    <property type="term" value="C:nucleus"/>
    <property type="evidence" value="ECO:0007669"/>
    <property type="project" value="UniProtKB-ARBA"/>
</dbReference>
<feature type="domain" description="Integrase catalytic" evidence="5">
    <location>
        <begin position="1"/>
        <end position="139"/>
    </location>
</feature>
<reference evidence="6" key="1">
    <citation type="submission" date="2021-03" db="EMBL/GenBank/DDBJ databases">
        <title>Draft genome sequence of rust myrtle Austropuccinia psidii MF-1, a brazilian biotype.</title>
        <authorList>
            <person name="Quecine M.C."/>
            <person name="Pachon D.M.R."/>
            <person name="Bonatelli M.L."/>
            <person name="Correr F.H."/>
            <person name="Franceschini L.M."/>
            <person name="Leite T.F."/>
            <person name="Margarido G.R.A."/>
            <person name="Almeida C.A."/>
            <person name="Ferrarezi J.A."/>
            <person name="Labate C.A."/>
        </authorList>
    </citation>
    <scope>NUCLEOTIDE SEQUENCE</scope>
    <source>
        <strain evidence="6">MF-1</strain>
    </source>
</reference>
<gene>
    <name evidence="6" type="ORF">O181_072285</name>
</gene>
<dbReference type="GO" id="GO:0015074">
    <property type="term" value="P:DNA integration"/>
    <property type="evidence" value="ECO:0007669"/>
    <property type="project" value="InterPro"/>
</dbReference>
<dbReference type="GO" id="GO:0003887">
    <property type="term" value="F:DNA-directed DNA polymerase activity"/>
    <property type="evidence" value="ECO:0007669"/>
    <property type="project" value="UniProtKB-EC"/>
</dbReference>
<accession>A0A9Q3IAW1</accession>
<organism evidence="6 7">
    <name type="scientific">Austropuccinia psidii MF-1</name>
    <dbReference type="NCBI Taxonomy" id="1389203"/>
    <lineage>
        <taxon>Eukaryota</taxon>
        <taxon>Fungi</taxon>
        <taxon>Dikarya</taxon>
        <taxon>Basidiomycota</taxon>
        <taxon>Pucciniomycotina</taxon>
        <taxon>Pucciniomycetes</taxon>
        <taxon>Pucciniales</taxon>
        <taxon>Sphaerophragmiaceae</taxon>
        <taxon>Austropuccinia</taxon>
    </lineage>
</organism>
<dbReference type="GO" id="GO:0003723">
    <property type="term" value="F:RNA binding"/>
    <property type="evidence" value="ECO:0007669"/>
    <property type="project" value="UniProtKB-KW"/>
</dbReference>
<dbReference type="PANTHER" id="PTHR42648">
    <property type="entry name" value="TRANSPOSASE, PUTATIVE-RELATED"/>
    <property type="match status" value="1"/>
</dbReference>
<dbReference type="GO" id="GO:0032196">
    <property type="term" value="P:transposition"/>
    <property type="evidence" value="ECO:0007669"/>
    <property type="project" value="UniProtKB-KW"/>
</dbReference>
<keyword evidence="2" id="KW-0694">RNA-binding</keyword>
<dbReference type="InterPro" id="IPR057670">
    <property type="entry name" value="SH3_retrovirus"/>
</dbReference>
<comment type="catalytic activity">
    <reaction evidence="3">
        <text>DNA(n) + a 2'-deoxyribonucleoside 5'-triphosphate = DNA(n+1) + diphosphate</text>
        <dbReference type="Rhea" id="RHEA:22508"/>
        <dbReference type="Rhea" id="RHEA-COMP:17339"/>
        <dbReference type="Rhea" id="RHEA-COMP:17340"/>
        <dbReference type="ChEBI" id="CHEBI:33019"/>
        <dbReference type="ChEBI" id="CHEBI:61560"/>
        <dbReference type="ChEBI" id="CHEBI:173112"/>
        <dbReference type="EC" id="2.7.7.49"/>
    </reaction>
</comment>
<dbReference type="InterPro" id="IPR036397">
    <property type="entry name" value="RNaseH_sf"/>
</dbReference>
<evidence type="ECO:0000256" key="1">
    <source>
        <dbReference type="ARBA" id="ARBA00022578"/>
    </source>
</evidence>
<dbReference type="PANTHER" id="PTHR42648:SF18">
    <property type="entry name" value="RETROTRANSPOSON, UNCLASSIFIED-LIKE PROTEIN"/>
    <property type="match status" value="1"/>
</dbReference>
<comment type="caution">
    <text evidence="6">The sequence shown here is derived from an EMBL/GenBank/DDBJ whole genome shotgun (WGS) entry which is preliminary data.</text>
</comment>
<keyword evidence="1" id="KW-0815">Transposition</keyword>
<name>A0A9Q3IAW1_9BASI</name>
<sequence>MTIVEQATSYKIIRLLKNKSDAFHHFTIIKKMMETKQYRSLKHLMSDQGGEFLNSHFKQLTEECRFLHAFSPAHTPEHNGFAERANQKILKKARCMLNASKLQNSYWAKEVSTGTLLSNYTPTMSIHNHSPYMLWTKLSLRVKKLQVFGCQFFVMTPKENQEWKLCASGAKGILLGYENNSSYQILQLSDKKLVVSRHIQFNESIFPELKQQDGDLSPLNVTWDEIEGQEVVDEFHAPLECSLELDNQEPVDEVQMSSIQGTRPTSELELVDEVWMSSIQGTRPTSEQELVDEVLPADEIASLPPICDQVLPPVFIKVIGPRHPALFCSDINQPNILPYTRQAGALLTSVDETPKNFKAAISCNAKEVWMAAINK</sequence>
<evidence type="ECO:0000259" key="5">
    <source>
        <dbReference type="PROSITE" id="PS50994"/>
    </source>
</evidence>
<dbReference type="GO" id="GO:0003964">
    <property type="term" value="F:RNA-directed DNA polymerase activity"/>
    <property type="evidence" value="ECO:0007669"/>
    <property type="project" value="UniProtKB-EC"/>
</dbReference>
<dbReference type="InterPro" id="IPR012337">
    <property type="entry name" value="RNaseH-like_sf"/>
</dbReference>
<dbReference type="InterPro" id="IPR039537">
    <property type="entry name" value="Retrotran_Ty1/copia-like"/>
</dbReference>
<evidence type="ECO:0000256" key="3">
    <source>
        <dbReference type="ARBA" id="ARBA00048173"/>
    </source>
</evidence>
<evidence type="ECO:0000313" key="7">
    <source>
        <dbReference type="Proteomes" id="UP000765509"/>
    </source>
</evidence>
<comment type="catalytic activity">
    <reaction evidence="4">
        <text>DNA(n) + a 2'-deoxyribonucleoside 5'-triphosphate = DNA(n+1) + diphosphate</text>
        <dbReference type="Rhea" id="RHEA:22508"/>
        <dbReference type="Rhea" id="RHEA-COMP:17339"/>
        <dbReference type="Rhea" id="RHEA-COMP:17340"/>
        <dbReference type="ChEBI" id="CHEBI:33019"/>
        <dbReference type="ChEBI" id="CHEBI:61560"/>
        <dbReference type="ChEBI" id="CHEBI:173112"/>
        <dbReference type="EC" id="2.7.7.7"/>
    </reaction>
</comment>
<keyword evidence="7" id="KW-1185">Reference proteome</keyword>
<protein>
    <recommendedName>
        <fullName evidence="5">Integrase catalytic domain-containing protein</fullName>
    </recommendedName>
</protein>
<dbReference type="EMBL" id="AVOT02037835">
    <property type="protein sequence ID" value="MBW0532570.1"/>
    <property type="molecule type" value="Genomic_DNA"/>
</dbReference>
<dbReference type="AlphaFoldDB" id="A0A9Q3IAW1"/>
<dbReference type="Pfam" id="PF25597">
    <property type="entry name" value="SH3_retrovirus"/>
    <property type="match status" value="1"/>
</dbReference>
<dbReference type="Proteomes" id="UP000765509">
    <property type="component" value="Unassembled WGS sequence"/>
</dbReference>
<dbReference type="OrthoDB" id="3243429at2759"/>
<proteinExistence type="predicted"/>
<dbReference type="Gene3D" id="3.30.420.10">
    <property type="entry name" value="Ribonuclease H-like superfamily/Ribonuclease H"/>
    <property type="match status" value="1"/>
</dbReference>